<evidence type="ECO:0000313" key="2">
    <source>
        <dbReference type="Proteomes" id="UP001066276"/>
    </source>
</evidence>
<comment type="caution">
    <text evidence="1">The sequence shown here is derived from an EMBL/GenBank/DDBJ whole genome shotgun (WGS) entry which is preliminary data.</text>
</comment>
<evidence type="ECO:0000313" key="1">
    <source>
        <dbReference type="EMBL" id="KAJ1139707.1"/>
    </source>
</evidence>
<protein>
    <recommendedName>
        <fullName evidence="3">Secreted protein</fullName>
    </recommendedName>
</protein>
<sequence>MRTGVRAHETLGAALAAAAVCCEGWLSVFPGRGRRPGLAARHRRTHALWQLELPAVRCSRLLVSAGSGWILRGGSRLPWWTGPRRPDRATALVTRVSAGGGGVEPVGRGACGSCLRDGAGPTLGGPGDFGWALVPAIGAPLAEKETGGMALECTSRSEVLVDYLACLGDLLTCGGPSE</sequence>
<gene>
    <name evidence="1" type="ORF">NDU88_006074</name>
</gene>
<evidence type="ECO:0008006" key="3">
    <source>
        <dbReference type="Google" id="ProtNLM"/>
    </source>
</evidence>
<dbReference type="Proteomes" id="UP001066276">
    <property type="component" value="Chromosome 6"/>
</dbReference>
<name>A0AAV7QGM3_PLEWA</name>
<reference evidence="1" key="1">
    <citation type="journal article" date="2022" name="bioRxiv">
        <title>Sequencing and chromosome-scale assembly of the giantPleurodeles waltlgenome.</title>
        <authorList>
            <person name="Brown T."/>
            <person name="Elewa A."/>
            <person name="Iarovenko S."/>
            <person name="Subramanian E."/>
            <person name="Araus A.J."/>
            <person name="Petzold A."/>
            <person name="Susuki M."/>
            <person name="Suzuki K.-i.T."/>
            <person name="Hayashi T."/>
            <person name="Toyoda A."/>
            <person name="Oliveira C."/>
            <person name="Osipova E."/>
            <person name="Leigh N.D."/>
            <person name="Simon A."/>
            <person name="Yun M.H."/>
        </authorList>
    </citation>
    <scope>NUCLEOTIDE SEQUENCE</scope>
    <source>
        <strain evidence="1">20211129_DDA</strain>
        <tissue evidence="1">Liver</tissue>
    </source>
</reference>
<dbReference type="AlphaFoldDB" id="A0AAV7QGM3"/>
<proteinExistence type="predicted"/>
<accession>A0AAV7QGM3</accession>
<organism evidence="1 2">
    <name type="scientific">Pleurodeles waltl</name>
    <name type="common">Iberian ribbed newt</name>
    <dbReference type="NCBI Taxonomy" id="8319"/>
    <lineage>
        <taxon>Eukaryota</taxon>
        <taxon>Metazoa</taxon>
        <taxon>Chordata</taxon>
        <taxon>Craniata</taxon>
        <taxon>Vertebrata</taxon>
        <taxon>Euteleostomi</taxon>
        <taxon>Amphibia</taxon>
        <taxon>Batrachia</taxon>
        <taxon>Caudata</taxon>
        <taxon>Salamandroidea</taxon>
        <taxon>Salamandridae</taxon>
        <taxon>Pleurodelinae</taxon>
        <taxon>Pleurodeles</taxon>
    </lineage>
</organism>
<dbReference type="EMBL" id="JANPWB010000010">
    <property type="protein sequence ID" value="KAJ1139707.1"/>
    <property type="molecule type" value="Genomic_DNA"/>
</dbReference>
<keyword evidence="2" id="KW-1185">Reference proteome</keyword>